<dbReference type="STRING" id="1314674.A0A0D7BT64"/>
<evidence type="ECO:0000256" key="2">
    <source>
        <dbReference type="ARBA" id="ARBA00023054"/>
    </source>
</evidence>
<evidence type="ECO:0000256" key="1">
    <source>
        <dbReference type="ARBA" id="ARBA00005537"/>
    </source>
</evidence>
<keyword evidence="2 3" id="KW-0175">Coiled coil</keyword>
<evidence type="ECO:0000256" key="4">
    <source>
        <dbReference type="SAM" id="MobiDB-lite"/>
    </source>
</evidence>
<feature type="region of interest" description="Disordered" evidence="4">
    <location>
        <begin position="288"/>
        <end position="388"/>
    </location>
</feature>
<proteinExistence type="inferred from homology"/>
<dbReference type="PANTHER" id="PTHR39472:SF1">
    <property type="entry name" value="EXPRESSED PROTEIN"/>
    <property type="match status" value="1"/>
</dbReference>
<feature type="compositionally biased region" description="Polar residues" evidence="4">
    <location>
        <begin position="288"/>
        <end position="306"/>
    </location>
</feature>
<dbReference type="Proteomes" id="UP000054007">
    <property type="component" value="Unassembled WGS sequence"/>
</dbReference>
<reference evidence="5 6" key="1">
    <citation type="journal article" date="2015" name="Fungal Genet. Biol.">
        <title>Evolution of novel wood decay mechanisms in Agaricales revealed by the genome sequences of Fistulina hepatica and Cylindrobasidium torrendii.</title>
        <authorList>
            <person name="Floudas D."/>
            <person name="Held B.W."/>
            <person name="Riley R."/>
            <person name="Nagy L.G."/>
            <person name="Koehler G."/>
            <person name="Ransdell A.S."/>
            <person name="Younus H."/>
            <person name="Chow J."/>
            <person name="Chiniquy J."/>
            <person name="Lipzen A."/>
            <person name="Tritt A."/>
            <person name="Sun H."/>
            <person name="Haridas S."/>
            <person name="LaButti K."/>
            <person name="Ohm R.A."/>
            <person name="Kues U."/>
            <person name="Blanchette R.A."/>
            <person name="Grigoriev I.V."/>
            <person name="Minto R.E."/>
            <person name="Hibbett D.S."/>
        </authorList>
    </citation>
    <scope>NUCLEOTIDE SEQUENCE [LARGE SCALE GENOMIC DNA]</scope>
    <source>
        <strain evidence="5 6">FP15055 ss-10</strain>
    </source>
</reference>
<feature type="coiled-coil region" evidence="3">
    <location>
        <begin position="62"/>
        <end position="103"/>
    </location>
</feature>
<dbReference type="PANTHER" id="PTHR39472">
    <property type="entry name" value="EXPRESSED PROTEIN"/>
    <property type="match status" value="1"/>
</dbReference>
<gene>
    <name evidence="5" type="ORF">CYLTODRAFT_387109</name>
</gene>
<dbReference type="OrthoDB" id="21214at2759"/>
<accession>A0A0D7BT64</accession>
<keyword evidence="6" id="KW-1185">Reference proteome</keyword>
<dbReference type="InterPro" id="IPR008555">
    <property type="entry name" value="SIKE"/>
</dbReference>
<dbReference type="AlphaFoldDB" id="A0A0D7BT64"/>
<dbReference type="Pfam" id="PF05769">
    <property type="entry name" value="SIKE"/>
    <property type="match status" value="1"/>
</dbReference>
<name>A0A0D7BT64_9AGAR</name>
<feature type="compositionally biased region" description="Low complexity" evidence="4">
    <location>
        <begin position="307"/>
        <end position="325"/>
    </location>
</feature>
<dbReference type="EMBL" id="KN880436">
    <property type="protein sequence ID" value="KIY73450.1"/>
    <property type="molecule type" value="Genomic_DNA"/>
</dbReference>
<organism evidence="5 6">
    <name type="scientific">Cylindrobasidium torrendii FP15055 ss-10</name>
    <dbReference type="NCBI Taxonomy" id="1314674"/>
    <lineage>
        <taxon>Eukaryota</taxon>
        <taxon>Fungi</taxon>
        <taxon>Dikarya</taxon>
        <taxon>Basidiomycota</taxon>
        <taxon>Agaricomycotina</taxon>
        <taxon>Agaricomycetes</taxon>
        <taxon>Agaricomycetidae</taxon>
        <taxon>Agaricales</taxon>
        <taxon>Marasmiineae</taxon>
        <taxon>Physalacriaceae</taxon>
        <taxon>Cylindrobasidium</taxon>
    </lineage>
</organism>
<sequence length="388" mass="43613">MDNDLLRIWQLVHDLSDQLSHNQKLTASLQQQADALKEQAAGNTSGFVLRRYNTDITKECFESELERTNAQLIIENQTLLQENKQLGQLLKEYENTLDTVMSKFRNHALAAQQHELTMARHYESLLMTRENQSLSADMSSSTHLARTIHNLAYNLRALLRSMAGEDPEYDEEAEPAQITAADLDTLINALDQSSYTQSSSDEDEGMGREDWSIEREYEISRLEQENEELRRMLGIDADTIAASGMDMDAELRKMNRTRHPELARLQEQRVAAHQRDDSGDMWYPANNSFQAQTFGQPGQQFQNNSSPFPQQGQGQPFPPKGQQQGAPLQRAAEMTAARMRSTFAAEPRRGMGIGRGAPPPQSAWAAPSGPAPPVVSDRAWPGQGMEIR</sequence>
<comment type="similarity">
    <text evidence="1">Belongs to the SIKE family.</text>
</comment>
<evidence type="ECO:0000313" key="6">
    <source>
        <dbReference type="Proteomes" id="UP000054007"/>
    </source>
</evidence>
<evidence type="ECO:0000256" key="3">
    <source>
        <dbReference type="SAM" id="Coils"/>
    </source>
</evidence>
<evidence type="ECO:0000313" key="5">
    <source>
        <dbReference type="EMBL" id="KIY73450.1"/>
    </source>
</evidence>
<protein>
    <submittedName>
        <fullName evidence="5">Uncharacterized protein</fullName>
    </submittedName>
</protein>